<proteinExistence type="predicted"/>
<dbReference type="PANTHER" id="PTHR28038">
    <property type="entry name" value="ADL329WP"/>
    <property type="match status" value="1"/>
</dbReference>
<keyword evidence="3 5" id="KW-1133">Transmembrane helix</keyword>
<gene>
    <name evidence="6" type="ORF">SEPCBS57363_000694</name>
</gene>
<evidence type="ECO:0008006" key="8">
    <source>
        <dbReference type="Google" id="ProtNLM"/>
    </source>
</evidence>
<organism evidence="6 7">
    <name type="scientific">Sporothrix epigloea</name>
    <dbReference type="NCBI Taxonomy" id="1892477"/>
    <lineage>
        <taxon>Eukaryota</taxon>
        <taxon>Fungi</taxon>
        <taxon>Dikarya</taxon>
        <taxon>Ascomycota</taxon>
        <taxon>Pezizomycotina</taxon>
        <taxon>Sordariomycetes</taxon>
        <taxon>Sordariomycetidae</taxon>
        <taxon>Ophiostomatales</taxon>
        <taxon>Ophiostomataceae</taxon>
        <taxon>Sporothrix</taxon>
    </lineage>
</organism>
<dbReference type="Pfam" id="PF03669">
    <property type="entry name" value="ASTER"/>
    <property type="match status" value="1"/>
</dbReference>
<name>A0ABP0D8L4_9PEZI</name>
<dbReference type="PANTHER" id="PTHR28038:SF1">
    <property type="entry name" value="ADL329WP"/>
    <property type="match status" value="1"/>
</dbReference>
<keyword evidence="2 5" id="KW-0812">Transmembrane</keyword>
<keyword evidence="4 5" id="KW-0472">Membrane</keyword>
<evidence type="ECO:0000313" key="7">
    <source>
        <dbReference type="Proteomes" id="UP001642501"/>
    </source>
</evidence>
<comment type="subcellular location">
    <subcellularLocation>
        <location evidence="1">Membrane</location>
    </subcellularLocation>
</comment>
<reference evidence="6 7" key="1">
    <citation type="submission" date="2024-01" db="EMBL/GenBank/DDBJ databases">
        <authorList>
            <person name="Allen C."/>
            <person name="Tagirdzhanova G."/>
        </authorList>
    </citation>
    <scope>NUCLEOTIDE SEQUENCE [LARGE SCALE GENOMIC DNA]</scope>
    <source>
        <strain evidence="6 7">CBS 573.63</strain>
    </source>
</reference>
<feature type="transmembrane region" description="Helical" evidence="5">
    <location>
        <begin position="76"/>
        <end position="96"/>
    </location>
</feature>
<sequence>MSSSKKDARRIKLVVPYQSPAPAKDGADAASSVSSMLPMAAMLLRNRLLGWGAVGFSVMSWLGESEDSRASSTTPGYFNVGMSLMALVVTYLPILLPPPGGVPAPTAAAPPAPLPLA</sequence>
<comment type="caution">
    <text evidence="6">The sequence shown here is derived from an EMBL/GenBank/DDBJ whole genome shotgun (WGS) entry which is preliminary data.</text>
</comment>
<evidence type="ECO:0000256" key="4">
    <source>
        <dbReference type="ARBA" id="ARBA00023136"/>
    </source>
</evidence>
<evidence type="ECO:0000256" key="1">
    <source>
        <dbReference type="ARBA" id="ARBA00004370"/>
    </source>
</evidence>
<keyword evidence="7" id="KW-1185">Reference proteome</keyword>
<protein>
    <recommendedName>
        <fullName evidence="8">Protein Asterix</fullName>
    </recommendedName>
</protein>
<evidence type="ECO:0000256" key="5">
    <source>
        <dbReference type="SAM" id="Phobius"/>
    </source>
</evidence>
<evidence type="ECO:0000313" key="6">
    <source>
        <dbReference type="EMBL" id="CAK7263682.1"/>
    </source>
</evidence>
<dbReference type="EMBL" id="CAWUOM010000006">
    <property type="protein sequence ID" value="CAK7263682.1"/>
    <property type="molecule type" value="Genomic_DNA"/>
</dbReference>
<accession>A0ABP0D8L4</accession>
<evidence type="ECO:0000256" key="2">
    <source>
        <dbReference type="ARBA" id="ARBA00022692"/>
    </source>
</evidence>
<dbReference type="Proteomes" id="UP001642501">
    <property type="component" value="Unassembled WGS sequence"/>
</dbReference>
<dbReference type="InterPro" id="IPR005351">
    <property type="entry name" value="ASTER"/>
</dbReference>
<evidence type="ECO:0000256" key="3">
    <source>
        <dbReference type="ARBA" id="ARBA00022989"/>
    </source>
</evidence>